<gene>
    <name evidence="2" type="ORF">EA472_18955</name>
</gene>
<feature type="compositionally biased region" description="Basic and acidic residues" evidence="1">
    <location>
        <begin position="17"/>
        <end position="27"/>
    </location>
</feature>
<comment type="caution">
    <text evidence="2">The sequence shown here is derived from an EMBL/GenBank/DDBJ whole genome shotgun (WGS) entry which is preliminary data.</text>
</comment>
<feature type="compositionally biased region" description="Polar residues" evidence="1">
    <location>
        <begin position="51"/>
        <end position="70"/>
    </location>
</feature>
<organism evidence="2 3">
    <name type="scientific">Natrarchaeobius chitinivorans</name>
    <dbReference type="NCBI Taxonomy" id="1679083"/>
    <lineage>
        <taxon>Archaea</taxon>
        <taxon>Methanobacteriati</taxon>
        <taxon>Methanobacteriota</taxon>
        <taxon>Stenosarchaea group</taxon>
        <taxon>Halobacteria</taxon>
        <taxon>Halobacteriales</taxon>
        <taxon>Natrialbaceae</taxon>
        <taxon>Natrarchaeobius</taxon>
    </lineage>
</organism>
<dbReference type="Proteomes" id="UP000281431">
    <property type="component" value="Unassembled WGS sequence"/>
</dbReference>
<proteinExistence type="predicted"/>
<sequence length="70" mass="7729">MCGSCRFTALKTPTAVRTRDGDRERSLGGRGQRLTEAVRERIGSQDRATKSRSTPNSRPESIYRSANNSA</sequence>
<feature type="compositionally biased region" description="Basic and acidic residues" evidence="1">
    <location>
        <begin position="36"/>
        <end position="49"/>
    </location>
</feature>
<evidence type="ECO:0000313" key="3">
    <source>
        <dbReference type="Proteomes" id="UP000281431"/>
    </source>
</evidence>
<protein>
    <submittedName>
        <fullName evidence="2">Uncharacterized protein</fullName>
    </submittedName>
</protein>
<reference evidence="2 3" key="1">
    <citation type="submission" date="2018-10" db="EMBL/GenBank/DDBJ databases">
        <title>Natrarchaeobius chitinivorans gen. nov., sp. nov., and Natrarchaeobius haloalkaliphilus sp. nov., alkaliphilic, chitin-utilizing haloarchaea from hypersaline alkaline lakes.</title>
        <authorList>
            <person name="Sorokin D.Y."/>
            <person name="Elcheninov A.G."/>
            <person name="Kostrikina N.A."/>
            <person name="Bale N.J."/>
            <person name="Sinninghe Damste J.S."/>
            <person name="Khijniak T.V."/>
            <person name="Kublanov I.V."/>
            <person name="Toshchakov S.V."/>
        </authorList>
    </citation>
    <scope>NUCLEOTIDE SEQUENCE [LARGE SCALE GENOMIC DNA]</scope>
    <source>
        <strain evidence="2 3">AArcht7</strain>
    </source>
</reference>
<keyword evidence="3" id="KW-1185">Reference proteome</keyword>
<name>A0A3N6PD89_NATCH</name>
<evidence type="ECO:0000256" key="1">
    <source>
        <dbReference type="SAM" id="MobiDB-lite"/>
    </source>
</evidence>
<evidence type="ECO:0000313" key="2">
    <source>
        <dbReference type="EMBL" id="RQG97619.1"/>
    </source>
</evidence>
<feature type="region of interest" description="Disordered" evidence="1">
    <location>
        <begin position="14"/>
        <end position="70"/>
    </location>
</feature>
<accession>A0A3N6PD89</accession>
<dbReference type="AlphaFoldDB" id="A0A3N6PD89"/>
<dbReference type="EMBL" id="REFZ01000018">
    <property type="protein sequence ID" value="RQG97619.1"/>
    <property type="molecule type" value="Genomic_DNA"/>
</dbReference>